<dbReference type="PANTHER" id="PTHR37292">
    <property type="entry name" value="VNG6097C"/>
    <property type="match status" value="1"/>
</dbReference>
<evidence type="ECO:0000259" key="1">
    <source>
        <dbReference type="Pfam" id="PF03235"/>
    </source>
</evidence>
<sequence>MKYESISIKKAMSMIAQGQMYLPEIQRNFVWHEEQIENLFDSIIMGYPIGTLLFWKTTKKAVAQSNLVLYEFIKDYHQRDCAENKKAPERLITDFEYYYIVLDGQQRLSSLYIALQGSVAFKIKKKWWNTNEAFPKKKLYFNLDSISSQKQDDDGFIKRFKFYSEQDVSTDHVWFRVCDIINFDTEFEVLQYITEHGLNEAQSKNLLKLYKIYNACGDESILNFYSIDEASYDDVLNIFVRINSSGTYLSKTDLLFSTIVSGWNDGREKIQNLIKEMNNKGGGFNFSRDFIMRTCLVFTGSAVNLKIDSFKKDTVDSIRNEFDNIKKALIKTVKMLVDLGFCRDNISSYNALIPVAYYIYRGGTDSEESLNGLRKYLVVSFLKNIYGVASNSALTNTRAVLNKTKCASTPFGLEIFKDIVLVGNRKFTMSRDEIEGYFNKEKSWYTFLLLTVLYPNMKLGQIEWHQDHVHPYTSFNIGKLRAAGITDRETVKLWQYQGNTLPNLQLLEGKENESKNKTTLIEWCNKGNAIAYLDDAISKDIKDFSIFYEHRKLRMLDELTRVLNL</sequence>
<accession>A0A9D1E6W3</accession>
<comment type="caution">
    <text evidence="2">The sequence shown here is derived from an EMBL/GenBank/DDBJ whole genome shotgun (WGS) entry which is preliminary data.</text>
</comment>
<proteinExistence type="predicted"/>
<name>A0A9D1E6W3_9FIRM</name>
<reference evidence="2" key="2">
    <citation type="journal article" date="2021" name="PeerJ">
        <title>Extensive microbial diversity within the chicken gut microbiome revealed by metagenomics and culture.</title>
        <authorList>
            <person name="Gilroy R."/>
            <person name="Ravi A."/>
            <person name="Getino M."/>
            <person name="Pursley I."/>
            <person name="Horton D.L."/>
            <person name="Alikhan N.F."/>
            <person name="Baker D."/>
            <person name="Gharbi K."/>
            <person name="Hall N."/>
            <person name="Watson M."/>
            <person name="Adriaenssens E.M."/>
            <person name="Foster-Nyarko E."/>
            <person name="Jarju S."/>
            <person name="Secka A."/>
            <person name="Antonio M."/>
            <person name="Oren A."/>
            <person name="Chaudhuri R.R."/>
            <person name="La Ragione R."/>
            <person name="Hildebrand F."/>
            <person name="Pallen M.J."/>
        </authorList>
    </citation>
    <scope>NUCLEOTIDE SEQUENCE</scope>
    <source>
        <strain evidence="2">ChiW16-3235</strain>
    </source>
</reference>
<organism evidence="2 3">
    <name type="scientific">Candidatus Coproplasma avicola</name>
    <dbReference type="NCBI Taxonomy" id="2840744"/>
    <lineage>
        <taxon>Bacteria</taxon>
        <taxon>Bacillati</taxon>
        <taxon>Bacillota</taxon>
        <taxon>Clostridia</taxon>
        <taxon>Eubacteriales</taxon>
        <taxon>Candidatus Coproplasma</taxon>
    </lineage>
</organism>
<dbReference type="EMBL" id="DVHK01000087">
    <property type="protein sequence ID" value="HIR67224.1"/>
    <property type="molecule type" value="Genomic_DNA"/>
</dbReference>
<dbReference type="AlphaFoldDB" id="A0A9D1E6W3"/>
<reference evidence="2" key="1">
    <citation type="submission" date="2020-10" db="EMBL/GenBank/DDBJ databases">
        <authorList>
            <person name="Gilroy R."/>
        </authorList>
    </citation>
    <scope>NUCLEOTIDE SEQUENCE</scope>
    <source>
        <strain evidence="2">ChiW16-3235</strain>
    </source>
</reference>
<dbReference type="PANTHER" id="PTHR37292:SF2">
    <property type="entry name" value="DUF262 DOMAIN-CONTAINING PROTEIN"/>
    <property type="match status" value="1"/>
</dbReference>
<dbReference type="InterPro" id="IPR004919">
    <property type="entry name" value="GmrSD_N"/>
</dbReference>
<feature type="domain" description="GmrSD restriction endonucleases N-terminal" evidence="1">
    <location>
        <begin position="9"/>
        <end position="258"/>
    </location>
</feature>
<protein>
    <submittedName>
        <fullName evidence="2">DUF262 domain-containing protein</fullName>
    </submittedName>
</protein>
<dbReference type="Pfam" id="PF03235">
    <property type="entry name" value="GmrSD_N"/>
    <property type="match status" value="1"/>
</dbReference>
<dbReference type="Proteomes" id="UP000823913">
    <property type="component" value="Unassembled WGS sequence"/>
</dbReference>
<gene>
    <name evidence="2" type="ORF">IAB94_04185</name>
</gene>
<evidence type="ECO:0000313" key="2">
    <source>
        <dbReference type="EMBL" id="HIR67224.1"/>
    </source>
</evidence>
<evidence type="ECO:0000313" key="3">
    <source>
        <dbReference type="Proteomes" id="UP000823913"/>
    </source>
</evidence>